<dbReference type="AlphaFoldDB" id="A0A4S4BUF6"/>
<keyword evidence="4" id="KW-1185">Reference proteome</keyword>
<keyword evidence="2" id="KW-0732">Signal</keyword>
<evidence type="ECO:0000313" key="4">
    <source>
        <dbReference type="Proteomes" id="UP000310636"/>
    </source>
</evidence>
<accession>A0A4S4BUF6</accession>
<name>A0A4S4BUF6_9BACL</name>
<dbReference type="OrthoDB" id="9787283at2"/>
<feature type="signal peptide" evidence="2">
    <location>
        <begin position="1"/>
        <end position="24"/>
    </location>
</feature>
<dbReference type="Proteomes" id="UP000310636">
    <property type="component" value="Unassembled WGS sequence"/>
</dbReference>
<protein>
    <submittedName>
        <fullName evidence="3">Extracellular solute-binding protein</fullName>
    </submittedName>
</protein>
<feature type="compositionally biased region" description="Low complexity" evidence="1">
    <location>
        <begin position="27"/>
        <end position="62"/>
    </location>
</feature>
<feature type="chain" id="PRO_5038415175" evidence="2">
    <location>
        <begin position="25"/>
        <end position="580"/>
    </location>
</feature>
<sequence>MKATAPKTLLTATAVLLAAAGLSACSGNNNNGGNASPSSSAGSSSSVASPAASESAPAASESPYKDKYDPPVTLTTVWGVDPALKFKNGESIENNVATKWALDTLGIKIDSLWSVTDSNNAFVTKVRLAMSSNQKLPDVITIGSGGDYDQLAQDLIDTGAFREVGSLFDEYANDKWKAAMELDPNVWNPYVRDGKKMGIPVLDYAYNHDYLLWIRQDWLDKLGLEGPKTMDDLEKIMDAFKNRNPDGLSPDKVTPLSIGFKTTMNTWMGDPSWVFGAYGTIPGQWNVGADGNLEWGSINSGAKQALEKLKDWRDKGYIPSEAALWDENKTAEPAVAGTAGIIPGPYWMSGWPLLDTAKNVPTAVWKPYAIPTGPDGKAGRHGTNFTSGVTLINKDFKYPEALFTYQNYLFDNLADPAAGSQWDVGVFKGYDYDLDANGNALYIDQIPGGEVNINRYWLVKDGARIPDAQMKALLNLADGKEATTRLEKEVKNNYGPETPAAAKVLLSQPDISFTDMFTGPATPTMQSKQDYLKKIELETFNQIIYGKKDSSAFDKFVSDWKSSGGDAMTQEVNEWYKTTK</sequence>
<dbReference type="SUPFAM" id="SSF53850">
    <property type="entry name" value="Periplasmic binding protein-like II"/>
    <property type="match status" value="1"/>
</dbReference>
<dbReference type="Gene3D" id="3.40.190.10">
    <property type="entry name" value="Periplasmic binding protein-like II"/>
    <property type="match status" value="2"/>
</dbReference>
<evidence type="ECO:0000256" key="1">
    <source>
        <dbReference type="SAM" id="MobiDB-lite"/>
    </source>
</evidence>
<dbReference type="PROSITE" id="PS51257">
    <property type="entry name" value="PROKAR_LIPOPROTEIN"/>
    <property type="match status" value="1"/>
</dbReference>
<evidence type="ECO:0000313" key="3">
    <source>
        <dbReference type="EMBL" id="THF78729.1"/>
    </source>
</evidence>
<dbReference type="EMBL" id="SSOB01000015">
    <property type="protein sequence ID" value="THF78729.1"/>
    <property type="molecule type" value="Genomic_DNA"/>
</dbReference>
<reference evidence="3 4" key="1">
    <citation type="submission" date="2019-04" db="EMBL/GenBank/DDBJ databases">
        <title>Cohnella sp. nov. isolated from preserved vegetables.</title>
        <authorList>
            <person name="Lin S.-Y."/>
            <person name="Hung M.-H."/>
            <person name="Young C.-C."/>
        </authorList>
    </citation>
    <scope>NUCLEOTIDE SEQUENCE [LARGE SCALE GENOMIC DNA]</scope>
    <source>
        <strain evidence="3 4">CC-MHH1044</strain>
    </source>
</reference>
<dbReference type="RefSeq" id="WP_136370317.1">
    <property type="nucleotide sequence ID" value="NZ_SSOB01000015.1"/>
</dbReference>
<proteinExistence type="predicted"/>
<feature type="region of interest" description="Disordered" evidence="1">
    <location>
        <begin position="27"/>
        <end position="67"/>
    </location>
</feature>
<gene>
    <name evidence="3" type="ORF">E6C55_13450</name>
</gene>
<evidence type="ECO:0000256" key="2">
    <source>
        <dbReference type="SAM" id="SignalP"/>
    </source>
</evidence>
<organism evidence="3 4">
    <name type="scientific">Cohnella fermenti</name>
    <dbReference type="NCBI Taxonomy" id="2565925"/>
    <lineage>
        <taxon>Bacteria</taxon>
        <taxon>Bacillati</taxon>
        <taxon>Bacillota</taxon>
        <taxon>Bacilli</taxon>
        <taxon>Bacillales</taxon>
        <taxon>Paenibacillaceae</taxon>
        <taxon>Cohnella</taxon>
    </lineage>
</organism>
<comment type="caution">
    <text evidence="3">The sequence shown here is derived from an EMBL/GenBank/DDBJ whole genome shotgun (WGS) entry which is preliminary data.</text>
</comment>